<accession>A0AAW8NJP8</accession>
<evidence type="ECO:0000313" key="3">
    <source>
        <dbReference type="Proteomes" id="UP001262032"/>
    </source>
</evidence>
<organism evidence="2 3">
    <name type="scientific">Pseudarthrobacter oxydans</name>
    <name type="common">Arthrobacter oxydans</name>
    <dbReference type="NCBI Taxonomy" id="1671"/>
    <lineage>
        <taxon>Bacteria</taxon>
        <taxon>Bacillati</taxon>
        <taxon>Actinomycetota</taxon>
        <taxon>Actinomycetes</taxon>
        <taxon>Micrococcales</taxon>
        <taxon>Micrococcaceae</taxon>
        <taxon>Pseudarthrobacter</taxon>
    </lineage>
</organism>
<evidence type="ECO:0000259" key="1">
    <source>
        <dbReference type="Pfam" id="PF00455"/>
    </source>
</evidence>
<dbReference type="EMBL" id="JAVDWN010000033">
    <property type="protein sequence ID" value="MDR7166223.1"/>
    <property type="molecule type" value="Genomic_DNA"/>
</dbReference>
<dbReference type="GeneID" id="97424618"/>
<feature type="domain" description="DeoR-like transcriptional repressor C-terminal sensor" evidence="1">
    <location>
        <begin position="8"/>
        <end position="82"/>
    </location>
</feature>
<evidence type="ECO:0000313" key="2">
    <source>
        <dbReference type="EMBL" id="MDR7166223.1"/>
    </source>
</evidence>
<dbReference type="Proteomes" id="UP001262032">
    <property type="component" value="Unassembled WGS sequence"/>
</dbReference>
<name>A0AAW8NJP8_PSEOX</name>
<sequence>MGGVRDRPEENILLNTGSTTSALAHELRGFGKLSVTAPGINTMQKLADSEGIEVDCLGGRLPSVSQSFRRAWPNAPLERMSFGIRT</sequence>
<gene>
    <name evidence="2" type="ORF">J2X12_004277</name>
</gene>
<dbReference type="Pfam" id="PF00455">
    <property type="entry name" value="DeoRC"/>
    <property type="match status" value="1"/>
</dbReference>
<comment type="caution">
    <text evidence="2">The sequence shown here is derived from an EMBL/GenBank/DDBJ whole genome shotgun (WGS) entry which is preliminary data.</text>
</comment>
<protein>
    <submittedName>
        <fullName evidence="2">DeoR/GlpR family transcriptional regulator of sugar metabolism</fullName>
    </submittedName>
</protein>
<dbReference type="InterPro" id="IPR014036">
    <property type="entry name" value="DeoR-like_C"/>
</dbReference>
<dbReference type="AlphaFoldDB" id="A0AAW8NJP8"/>
<proteinExistence type="predicted"/>
<dbReference type="RefSeq" id="WP_310114756.1">
    <property type="nucleotide sequence ID" value="NZ_JAVDTN010000029.1"/>
</dbReference>
<reference evidence="2" key="1">
    <citation type="submission" date="2023-07" db="EMBL/GenBank/DDBJ databases">
        <title>Sorghum-associated microbial communities from plants grown in Nebraska, USA.</title>
        <authorList>
            <person name="Schachtman D."/>
        </authorList>
    </citation>
    <scope>NUCLEOTIDE SEQUENCE</scope>
    <source>
        <strain evidence="2">BE261</strain>
    </source>
</reference>